<feature type="chain" id="PRO_5031029527" evidence="1">
    <location>
        <begin position="26"/>
        <end position="132"/>
    </location>
</feature>
<sequence>MLKKRQLIISFIMMLTLFSAGCAGASDYEIDLPGNYSVIRSSAHDVKISPKIGENGWGPEVVPAEVVEVGWNEKYIIAKQQQGAKNENFWIIEIETENVIGPLNNENFTNKQAEYGIEDISLKKVQELEKAY</sequence>
<name>A0A7V7RLQ7_9BACI</name>
<comment type="caution">
    <text evidence="2">The sequence shown here is derived from an EMBL/GenBank/DDBJ whole genome shotgun (WGS) entry which is preliminary data.</text>
</comment>
<evidence type="ECO:0000313" key="2">
    <source>
        <dbReference type="EMBL" id="KAB2332783.1"/>
    </source>
</evidence>
<reference evidence="2 3" key="1">
    <citation type="journal article" date="2014" name="Arch. Microbiol.">
        <title>Bacillus mesophilum sp. nov., strain IITR-54T, a novel 4-chlorobiphenyl dechlorinating bacterium.</title>
        <authorList>
            <person name="Manickam N."/>
            <person name="Singh N.K."/>
            <person name="Bajaj A."/>
            <person name="Kumar R.M."/>
            <person name="Kaur G."/>
            <person name="Kaur N."/>
            <person name="Bala M."/>
            <person name="Kumar A."/>
            <person name="Mayilraj S."/>
        </authorList>
    </citation>
    <scope>NUCLEOTIDE SEQUENCE [LARGE SCALE GENOMIC DNA]</scope>
    <source>
        <strain evidence="2 3">IITR-54</strain>
    </source>
</reference>
<keyword evidence="3" id="KW-1185">Reference proteome</keyword>
<proteinExistence type="predicted"/>
<organism evidence="2 3">
    <name type="scientific">Bacillus mesophilum</name>
    <dbReference type="NCBI Taxonomy" id="1071718"/>
    <lineage>
        <taxon>Bacteria</taxon>
        <taxon>Bacillati</taxon>
        <taxon>Bacillota</taxon>
        <taxon>Bacilli</taxon>
        <taxon>Bacillales</taxon>
        <taxon>Bacillaceae</taxon>
        <taxon>Bacillus</taxon>
    </lineage>
</organism>
<protein>
    <submittedName>
        <fullName evidence="2">DUF3997 domain-containing protein</fullName>
    </submittedName>
</protein>
<keyword evidence="1" id="KW-0732">Signal</keyword>
<dbReference type="RefSeq" id="WP_151574099.1">
    <property type="nucleotide sequence ID" value="NZ_WBOT01000003.1"/>
</dbReference>
<dbReference type="EMBL" id="WBOT01000003">
    <property type="protein sequence ID" value="KAB2332783.1"/>
    <property type="molecule type" value="Genomic_DNA"/>
</dbReference>
<dbReference type="OrthoDB" id="1756234at2"/>
<feature type="signal peptide" evidence="1">
    <location>
        <begin position="1"/>
        <end position="25"/>
    </location>
</feature>
<dbReference type="Pfam" id="PF13162">
    <property type="entry name" value="DUF3997"/>
    <property type="match status" value="1"/>
</dbReference>
<accession>A0A7V7RLQ7</accession>
<evidence type="ECO:0000313" key="3">
    <source>
        <dbReference type="Proteomes" id="UP000441354"/>
    </source>
</evidence>
<gene>
    <name evidence="2" type="ORF">F7732_11915</name>
</gene>
<dbReference type="InterPro" id="IPR025059">
    <property type="entry name" value="DUF3997"/>
</dbReference>
<dbReference type="PROSITE" id="PS51257">
    <property type="entry name" value="PROKAR_LIPOPROTEIN"/>
    <property type="match status" value="1"/>
</dbReference>
<dbReference type="AlphaFoldDB" id="A0A7V7RLQ7"/>
<dbReference type="Proteomes" id="UP000441354">
    <property type="component" value="Unassembled WGS sequence"/>
</dbReference>
<evidence type="ECO:0000256" key="1">
    <source>
        <dbReference type="SAM" id="SignalP"/>
    </source>
</evidence>